<keyword evidence="3" id="KW-1185">Reference proteome</keyword>
<reference evidence="3" key="2">
    <citation type="submission" date="2009-11" db="EMBL/GenBank/DDBJ databases">
        <title>The Genome Sequence of Allomyces macrogynus strain ATCC 38327.</title>
        <authorList>
            <consortium name="The Broad Institute Genome Sequencing Platform"/>
            <person name="Russ C."/>
            <person name="Cuomo C."/>
            <person name="Shea T."/>
            <person name="Young S.K."/>
            <person name="Zeng Q."/>
            <person name="Koehrsen M."/>
            <person name="Haas B."/>
            <person name="Borodovsky M."/>
            <person name="Guigo R."/>
            <person name="Alvarado L."/>
            <person name="Berlin A."/>
            <person name="Borenstein D."/>
            <person name="Chen Z."/>
            <person name="Engels R."/>
            <person name="Freedman E."/>
            <person name="Gellesch M."/>
            <person name="Goldberg J."/>
            <person name="Griggs A."/>
            <person name="Gujja S."/>
            <person name="Heiman D."/>
            <person name="Hepburn T."/>
            <person name="Howarth C."/>
            <person name="Jen D."/>
            <person name="Larson L."/>
            <person name="Lewis B."/>
            <person name="Mehta T."/>
            <person name="Park D."/>
            <person name="Pearson M."/>
            <person name="Roberts A."/>
            <person name="Saif S."/>
            <person name="Shenoy N."/>
            <person name="Sisk P."/>
            <person name="Stolte C."/>
            <person name="Sykes S."/>
            <person name="Walk T."/>
            <person name="White J."/>
            <person name="Yandava C."/>
            <person name="Burger G."/>
            <person name="Gray M.W."/>
            <person name="Holland P.W.H."/>
            <person name="King N."/>
            <person name="Lang F.B.F."/>
            <person name="Roger A.J."/>
            <person name="Ruiz-Trillo I."/>
            <person name="Lander E."/>
            <person name="Nusbaum C."/>
        </authorList>
    </citation>
    <scope>NUCLEOTIDE SEQUENCE [LARGE SCALE GENOMIC DNA]</scope>
    <source>
        <strain evidence="3">ATCC 38327</strain>
    </source>
</reference>
<dbReference type="VEuPathDB" id="FungiDB:AMAG_15906"/>
<evidence type="ECO:0000256" key="1">
    <source>
        <dbReference type="SAM" id="MobiDB-lite"/>
    </source>
</evidence>
<organism evidence="2 3">
    <name type="scientific">Allomyces macrogynus (strain ATCC 38327)</name>
    <name type="common">Allomyces javanicus var. macrogynus</name>
    <dbReference type="NCBI Taxonomy" id="578462"/>
    <lineage>
        <taxon>Eukaryota</taxon>
        <taxon>Fungi</taxon>
        <taxon>Fungi incertae sedis</taxon>
        <taxon>Blastocladiomycota</taxon>
        <taxon>Blastocladiomycetes</taxon>
        <taxon>Blastocladiales</taxon>
        <taxon>Blastocladiaceae</taxon>
        <taxon>Allomyces</taxon>
    </lineage>
</organism>
<dbReference type="OrthoDB" id="10628770at2759"/>
<sequence length="177" mass="18133">MAAANLPAAANGVSGTDAAADLHDLDAHLDDRLQTLVDSGTLATIYVYHAPRIAAPSFAKPSSDFAREYMARSPLDLWSDRDRVEPNLPLRGSMHDGVLVPFLPSELAARRAAASAAASAAATPVESATTTTPVRMTPRSSANTSADDLSRRTGESPAPVGFGGHALGEVGLAGTGG</sequence>
<name>A0A0L0T9L5_ALLM3</name>
<protein>
    <submittedName>
        <fullName evidence="2">Uncharacterized protein</fullName>
    </submittedName>
</protein>
<accession>A0A0L0T9L5</accession>
<evidence type="ECO:0000313" key="2">
    <source>
        <dbReference type="EMBL" id="KNE71254.1"/>
    </source>
</evidence>
<feature type="compositionally biased region" description="Gly residues" evidence="1">
    <location>
        <begin position="161"/>
        <end position="177"/>
    </location>
</feature>
<dbReference type="Proteomes" id="UP000054350">
    <property type="component" value="Unassembled WGS sequence"/>
</dbReference>
<evidence type="ECO:0000313" key="3">
    <source>
        <dbReference type="Proteomes" id="UP000054350"/>
    </source>
</evidence>
<feature type="region of interest" description="Disordered" evidence="1">
    <location>
        <begin position="118"/>
        <end position="177"/>
    </location>
</feature>
<feature type="compositionally biased region" description="Polar residues" evidence="1">
    <location>
        <begin position="126"/>
        <end position="147"/>
    </location>
</feature>
<proteinExistence type="predicted"/>
<gene>
    <name evidence="2" type="ORF">AMAG_15906</name>
</gene>
<dbReference type="AlphaFoldDB" id="A0A0L0T9L5"/>
<dbReference type="EMBL" id="GG745370">
    <property type="protein sequence ID" value="KNE71254.1"/>
    <property type="molecule type" value="Genomic_DNA"/>
</dbReference>
<reference evidence="2 3" key="1">
    <citation type="submission" date="2009-11" db="EMBL/GenBank/DDBJ databases">
        <title>Annotation of Allomyces macrogynus ATCC 38327.</title>
        <authorList>
            <consortium name="The Broad Institute Genome Sequencing Platform"/>
            <person name="Russ C."/>
            <person name="Cuomo C."/>
            <person name="Burger G."/>
            <person name="Gray M.W."/>
            <person name="Holland P.W.H."/>
            <person name="King N."/>
            <person name="Lang F.B.F."/>
            <person name="Roger A.J."/>
            <person name="Ruiz-Trillo I."/>
            <person name="Young S.K."/>
            <person name="Zeng Q."/>
            <person name="Gargeya S."/>
            <person name="Fitzgerald M."/>
            <person name="Haas B."/>
            <person name="Abouelleil A."/>
            <person name="Alvarado L."/>
            <person name="Arachchi H.M."/>
            <person name="Berlin A."/>
            <person name="Chapman S.B."/>
            <person name="Gearin G."/>
            <person name="Goldberg J."/>
            <person name="Griggs A."/>
            <person name="Gujja S."/>
            <person name="Hansen M."/>
            <person name="Heiman D."/>
            <person name="Howarth C."/>
            <person name="Larimer J."/>
            <person name="Lui A."/>
            <person name="MacDonald P.J.P."/>
            <person name="McCowen C."/>
            <person name="Montmayeur A."/>
            <person name="Murphy C."/>
            <person name="Neiman D."/>
            <person name="Pearson M."/>
            <person name="Priest M."/>
            <person name="Roberts A."/>
            <person name="Saif S."/>
            <person name="Shea T."/>
            <person name="Sisk P."/>
            <person name="Stolte C."/>
            <person name="Sykes S."/>
            <person name="Wortman J."/>
            <person name="Nusbaum C."/>
            <person name="Birren B."/>
        </authorList>
    </citation>
    <scope>NUCLEOTIDE SEQUENCE [LARGE SCALE GENOMIC DNA]</scope>
    <source>
        <strain evidence="2 3">ATCC 38327</strain>
    </source>
</reference>